<feature type="transmembrane region" description="Helical" evidence="1">
    <location>
        <begin position="7"/>
        <end position="28"/>
    </location>
</feature>
<keyword evidence="1" id="KW-1133">Transmembrane helix</keyword>
<sequence length="152" mass="15543">MRVRLPGSIGLAALAWLLVGGLLIASWFGQLQTDGEPSVGTITDALGDDAVAGTSGSASGSALPLLLGAIIVLLTAGLLLRHGWTQWVLLPAGFIGIIAIASSGRWSLLMIGMLAVFVGSVALMPRSARRFLATSPATTDHSTGHDDPSPSM</sequence>
<keyword evidence="1" id="KW-0472">Membrane</keyword>
<dbReference type="EMBL" id="JADQDK010000001">
    <property type="protein sequence ID" value="MBW0134808.1"/>
    <property type="molecule type" value="Genomic_DNA"/>
</dbReference>
<feature type="transmembrane region" description="Helical" evidence="1">
    <location>
        <begin position="108"/>
        <end position="125"/>
    </location>
</feature>
<protein>
    <submittedName>
        <fullName evidence="2">Uncharacterized protein</fullName>
    </submittedName>
</protein>
<feature type="transmembrane region" description="Helical" evidence="1">
    <location>
        <begin position="62"/>
        <end position="80"/>
    </location>
</feature>
<name>A0ABS6URB8_9PSEU</name>
<evidence type="ECO:0000256" key="1">
    <source>
        <dbReference type="SAM" id="Phobius"/>
    </source>
</evidence>
<feature type="transmembrane region" description="Helical" evidence="1">
    <location>
        <begin position="87"/>
        <end position="102"/>
    </location>
</feature>
<organism evidence="2 3">
    <name type="scientific">Pseudonocardia abyssalis</name>
    <dbReference type="NCBI Taxonomy" id="2792008"/>
    <lineage>
        <taxon>Bacteria</taxon>
        <taxon>Bacillati</taxon>
        <taxon>Actinomycetota</taxon>
        <taxon>Actinomycetes</taxon>
        <taxon>Pseudonocardiales</taxon>
        <taxon>Pseudonocardiaceae</taxon>
        <taxon>Pseudonocardia</taxon>
    </lineage>
</organism>
<evidence type="ECO:0000313" key="3">
    <source>
        <dbReference type="Proteomes" id="UP000694287"/>
    </source>
</evidence>
<proteinExistence type="predicted"/>
<keyword evidence="3" id="KW-1185">Reference proteome</keyword>
<accession>A0ABS6URB8</accession>
<dbReference type="RefSeq" id="WP_218600743.1">
    <property type="nucleotide sequence ID" value="NZ_JADQDJ010000002.1"/>
</dbReference>
<keyword evidence="1" id="KW-0812">Transmembrane</keyword>
<evidence type="ECO:0000313" key="2">
    <source>
        <dbReference type="EMBL" id="MBW0134808.1"/>
    </source>
</evidence>
<comment type="caution">
    <text evidence="2">The sequence shown here is derived from an EMBL/GenBank/DDBJ whole genome shotgun (WGS) entry which is preliminary data.</text>
</comment>
<gene>
    <name evidence="2" type="ORF">I4I81_11125</name>
</gene>
<reference evidence="2 3" key="1">
    <citation type="submission" date="2020-11" db="EMBL/GenBank/DDBJ databases">
        <title>Pseudonocardia abyssalis sp. nov. and Pseudonocardia oceani sp. nov., description and phylogenomic analysis of two novel actinomycetes isolated from the deep Southern Ocean.</title>
        <authorList>
            <person name="Parra J."/>
        </authorList>
    </citation>
    <scope>NUCLEOTIDE SEQUENCE [LARGE SCALE GENOMIC DNA]</scope>
    <source>
        <strain evidence="2 3">KRD-168</strain>
    </source>
</reference>
<dbReference type="Proteomes" id="UP000694287">
    <property type="component" value="Unassembled WGS sequence"/>
</dbReference>